<dbReference type="Gene3D" id="3.40.50.720">
    <property type="entry name" value="NAD(P)-binding Rossmann-like Domain"/>
    <property type="match status" value="1"/>
</dbReference>
<evidence type="ECO:0000313" key="3">
    <source>
        <dbReference type="Proteomes" id="UP000431533"/>
    </source>
</evidence>
<protein>
    <submittedName>
        <fullName evidence="2">Uncharacterized protein</fullName>
    </submittedName>
</protein>
<dbReference type="GO" id="GO:0016491">
    <property type="term" value="F:oxidoreductase activity"/>
    <property type="evidence" value="ECO:0007669"/>
    <property type="project" value="UniProtKB-KW"/>
</dbReference>
<dbReference type="OrthoDB" id="6417021at2759"/>
<dbReference type="EMBL" id="QGMH01000259">
    <property type="protein sequence ID" value="TVY22515.1"/>
    <property type="molecule type" value="Genomic_DNA"/>
</dbReference>
<keyword evidence="3" id="KW-1185">Reference proteome</keyword>
<proteinExistence type="predicted"/>
<keyword evidence="1" id="KW-0560">Oxidoreductase</keyword>
<dbReference type="RefSeq" id="XP_031001303.1">
    <property type="nucleotide sequence ID" value="XM_031153336.1"/>
</dbReference>
<sequence>MISLLIRVYTSFVPPTPEKKSDAVRLGILGTAQTAPLSLVLPAKSHPEVVLQAVAARDRTRAEAFAKKHGIPDVRDTYQG</sequence>
<organism evidence="2 3">
    <name type="scientific">Lachnellula hyalina</name>
    <dbReference type="NCBI Taxonomy" id="1316788"/>
    <lineage>
        <taxon>Eukaryota</taxon>
        <taxon>Fungi</taxon>
        <taxon>Dikarya</taxon>
        <taxon>Ascomycota</taxon>
        <taxon>Pezizomycotina</taxon>
        <taxon>Leotiomycetes</taxon>
        <taxon>Helotiales</taxon>
        <taxon>Lachnaceae</taxon>
        <taxon>Lachnellula</taxon>
    </lineage>
</organism>
<dbReference type="InterPro" id="IPR036291">
    <property type="entry name" value="NAD(P)-bd_dom_sf"/>
</dbReference>
<dbReference type="Proteomes" id="UP000431533">
    <property type="component" value="Unassembled WGS sequence"/>
</dbReference>
<reference evidence="2 3" key="1">
    <citation type="submission" date="2018-05" db="EMBL/GenBank/DDBJ databases">
        <title>Genome sequencing and assembly of the regulated plant pathogen Lachnellula willkommii and related sister species for the development of diagnostic species identification markers.</title>
        <authorList>
            <person name="Giroux E."/>
            <person name="Bilodeau G."/>
        </authorList>
    </citation>
    <scope>NUCLEOTIDE SEQUENCE [LARGE SCALE GENOMIC DNA]</scope>
    <source>
        <strain evidence="2 3">CBS 185.66</strain>
    </source>
</reference>
<comment type="caution">
    <text evidence="2">The sequence shown here is derived from an EMBL/GenBank/DDBJ whole genome shotgun (WGS) entry which is preliminary data.</text>
</comment>
<gene>
    <name evidence="2" type="ORF">LHYA1_G008416</name>
</gene>
<accession>A0A8H8QVL6</accession>
<dbReference type="GeneID" id="41988614"/>
<dbReference type="PANTHER" id="PTHR22604:SF105">
    <property type="entry name" value="TRANS-1,2-DIHYDROBENZENE-1,2-DIOL DEHYDROGENASE"/>
    <property type="match status" value="1"/>
</dbReference>
<name>A0A8H8QVL6_9HELO</name>
<dbReference type="PANTHER" id="PTHR22604">
    <property type="entry name" value="OXIDOREDUCTASES"/>
    <property type="match status" value="1"/>
</dbReference>
<evidence type="ECO:0000256" key="1">
    <source>
        <dbReference type="ARBA" id="ARBA00023002"/>
    </source>
</evidence>
<dbReference type="InterPro" id="IPR050984">
    <property type="entry name" value="Gfo/Idh/MocA_domain"/>
</dbReference>
<evidence type="ECO:0000313" key="2">
    <source>
        <dbReference type="EMBL" id="TVY22515.1"/>
    </source>
</evidence>
<dbReference type="AlphaFoldDB" id="A0A8H8QVL6"/>
<dbReference type="SUPFAM" id="SSF51735">
    <property type="entry name" value="NAD(P)-binding Rossmann-fold domains"/>
    <property type="match status" value="1"/>
</dbReference>